<comment type="caution">
    <text evidence="1">The sequence shown here is derived from an EMBL/GenBank/DDBJ whole genome shotgun (WGS) entry which is preliminary data.</text>
</comment>
<name>A0ACC0C6Q7_CATRO</name>
<evidence type="ECO:0000313" key="2">
    <source>
        <dbReference type="Proteomes" id="UP001060085"/>
    </source>
</evidence>
<organism evidence="1 2">
    <name type="scientific">Catharanthus roseus</name>
    <name type="common">Madagascar periwinkle</name>
    <name type="synonym">Vinca rosea</name>
    <dbReference type="NCBI Taxonomy" id="4058"/>
    <lineage>
        <taxon>Eukaryota</taxon>
        <taxon>Viridiplantae</taxon>
        <taxon>Streptophyta</taxon>
        <taxon>Embryophyta</taxon>
        <taxon>Tracheophyta</taxon>
        <taxon>Spermatophyta</taxon>
        <taxon>Magnoliopsida</taxon>
        <taxon>eudicotyledons</taxon>
        <taxon>Gunneridae</taxon>
        <taxon>Pentapetalae</taxon>
        <taxon>asterids</taxon>
        <taxon>lamiids</taxon>
        <taxon>Gentianales</taxon>
        <taxon>Apocynaceae</taxon>
        <taxon>Rauvolfioideae</taxon>
        <taxon>Vinceae</taxon>
        <taxon>Catharanthinae</taxon>
        <taxon>Catharanthus</taxon>
    </lineage>
</organism>
<dbReference type="EMBL" id="CM044701">
    <property type="protein sequence ID" value="KAI5680489.1"/>
    <property type="molecule type" value="Genomic_DNA"/>
</dbReference>
<protein>
    <submittedName>
        <fullName evidence="1">Uncharacterized protein</fullName>
    </submittedName>
</protein>
<reference evidence="2" key="1">
    <citation type="journal article" date="2023" name="Nat. Plants">
        <title>Single-cell RNA sequencing provides a high-resolution roadmap for understanding the multicellular compartmentation of specialized metabolism.</title>
        <authorList>
            <person name="Sun S."/>
            <person name="Shen X."/>
            <person name="Li Y."/>
            <person name="Li Y."/>
            <person name="Wang S."/>
            <person name="Li R."/>
            <person name="Zhang H."/>
            <person name="Shen G."/>
            <person name="Guo B."/>
            <person name="Wei J."/>
            <person name="Xu J."/>
            <person name="St-Pierre B."/>
            <person name="Chen S."/>
            <person name="Sun C."/>
        </authorList>
    </citation>
    <scope>NUCLEOTIDE SEQUENCE [LARGE SCALE GENOMIC DNA]</scope>
</reference>
<sequence>MESCVCIGTQGPAEVQHFTFQYIADLFIAIAYFSIPLELIYFVQKSAFFPYRWVLIQFGAFIILCGATHFISFWTVFMHSNIIDIVLTIAKMSTAIVSCATALMLVHIIPDLLSLRTQELLLRSRVDELDREMGLVIKQEETGRHVKMLTHEIRSTLDRQTILRTTLVELGKILELEECTLWMPSRRGLNLQLSHTLNNLVPVGSIVPINLPFVNEVFNSAKAIRAPHACPLAGIRCAAGKHAPPEVVAVRVPLLNLSNFEINDWPEYSRKGFALMVLVLPVNGVRKWHDHELELVEIVAGQVAVALSHAAILEESMRTHDQLMEQNIALDLARQEAETAIHARKDFLAVMNHEMRTPVHAVISLCSLLLETDLNPEQRVMIETTLKSGNLVATLISDVLDLSRLEDGSLELDIHTFNLHGPIAAVKRLAVSLNLALELPVHALGDEKRLMQIMLNIVGNAIKFTNEGYIAIEVSAPKQHVRDWELPQLFYPAVNSGQFDLQVQVKDSGCGVISAEIPQLFTRFAKCGGTSGQQKGSAGLGLAFCKRFINLMGGHIWIESEGIGKGTTVTFMVRLGTCSNPCGQSTQTDTHGANQRNRDVFQYQQFGRENDGIYLSVSRHRKSFLREHVTIRNTSL</sequence>
<keyword evidence="2" id="KW-1185">Reference proteome</keyword>
<evidence type="ECO:0000313" key="1">
    <source>
        <dbReference type="EMBL" id="KAI5680489.1"/>
    </source>
</evidence>
<gene>
    <name evidence="1" type="ORF">M9H77_01716</name>
</gene>
<dbReference type="Proteomes" id="UP001060085">
    <property type="component" value="Linkage Group LG01"/>
</dbReference>
<accession>A0ACC0C6Q7</accession>
<proteinExistence type="predicted"/>